<dbReference type="SUPFAM" id="SSF54001">
    <property type="entry name" value="Cysteine proteinases"/>
    <property type="match status" value="1"/>
</dbReference>
<dbReference type="Pfam" id="PF05721">
    <property type="entry name" value="PhyH"/>
    <property type="match status" value="1"/>
</dbReference>
<evidence type="ECO:0000313" key="3">
    <source>
        <dbReference type="Proteomes" id="UP000238823"/>
    </source>
</evidence>
<dbReference type="Proteomes" id="UP000238823">
    <property type="component" value="Unassembled WGS sequence"/>
</dbReference>
<dbReference type="InterPro" id="IPR053710">
    <property type="entry name" value="Arylamine_NAT_domain_sf"/>
</dbReference>
<name>A0A2S9YR59_9BACT</name>
<protein>
    <submittedName>
        <fullName evidence="2">Proansamycin X synthase</fullName>
    </submittedName>
</protein>
<dbReference type="InterPro" id="IPR001447">
    <property type="entry name" value="Arylamine_N-AcTrfase"/>
</dbReference>
<dbReference type="RefSeq" id="WP_181233716.1">
    <property type="nucleotide sequence ID" value="NZ_PVNL01000052.1"/>
</dbReference>
<evidence type="ECO:0000313" key="2">
    <source>
        <dbReference type="EMBL" id="PRQ07549.1"/>
    </source>
</evidence>
<sequence length="660" mass="73793">MTSVHGLDRWLDHADIEAFHARLGLPRETPSKRALTALVARTLERVPFQNICMLARPRRAPTLAEVRADMLEGLGGPCGHMNPFFAALLYELGYAVTLVAGSMQAPDCHIALIIALDGEQLWVDIGNGFPYLEPIPLGDPRRRHHPMLDHRLRPLGGARWQVQHRRRGQLEWSRNYDFDLTPRTFASFAGMIDAHYSRPGYGPFLSGLRVNRHLPDRSIVLRDRVLRVIAPDRDDVHSLDDIELALALRDHFPTAELPLNDALEHLQMPLEAPPYEVETRSFKRLDDHAHAFLREHGYVVLAPMFDAALLTETLDSWRALKLRCAEQMGLEPTRYDAHVSQWRDLWRHEPAFAELLGDARLWGTASAGLGLTSARLLHDHVIAKPRPGLNGTIPWHQDATFWPVDRSGLSCWLPFVDVGPTGGCLEVIDGSHRWGPGAPADFIATPRSQFPADASVIRLPAKAGSIVVLDGLTWHRSRPNEDHGERPVYISLWMPPNTRYVPHHAAWHPVNEHVTVEPGAVLDGEWFPCFGSRSSSEDALPRLDHAGPDLSEPLTMFEASRLIAGQIGRLLDEPGVPLAIALADSERRAAVRARALAVGLLAPARADELGEILEQLWISAEAFRLHRARNVYNAAYVAWWDLVGRTLWESEQQGATCSSR</sequence>
<evidence type="ECO:0000256" key="1">
    <source>
        <dbReference type="ARBA" id="ARBA00006547"/>
    </source>
</evidence>
<dbReference type="GO" id="GO:0016407">
    <property type="term" value="F:acetyltransferase activity"/>
    <property type="evidence" value="ECO:0007669"/>
    <property type="project" value="InterPro"/>
</dbReference>
<dbReference type="InterPro" id="IPR008775">
    <property type="entry name" value="Phytyl_CoA_dOase-like"/>
</dbReference>
<comment type="similarity">
    <text evidence="1">Belongs to the arylamine N-acetyltransferase family.</text>
</comment>
<dbReference type="GO" id="GO:0016706">
    <property type="term" value="F:2-oxoglutarate-dependent dioxygenase activity"/>
    <property type="evidence" value="ECO:0007669"/>
    <property type="project" value="UniProtKB-ARBA"/>
</dbReference>
<organism evidence="2 3">
    <name type="scientific">Enhygromyxa salina</name>
    <dbReference type="NCBI Taxonomy" id="215803"/>
    <lineage>
        <taxon>Bacteria</taxon>
        <taxon>Pseudomonadati</taxon>
        <taxon>Myxococcota</taxon>
        <taxon>Polyangia</taxon>
        <taxon>Nannocystales</taxon>
        <taxon>Nannocystaceae</taxon>
        <taxon>Enhygromyxa</taxon>
    </lineage>
</organism>
<dbReference type="Gene3D" id="3.30.2140.20">
    <property type="match status" value="1"/>
</dbReference>
<dbReference type="SUPFAM" id="SSF51197">
    <property type="entry name" value="Clavaminate synthase-like"/>
    <property type="match status" value="1"/>
</dbReference>
<dbReference type="InterPro" id="IPR038765">
    <property type="entry name" value="Papain-like_cys_pep_sf"/>
</dbReference>
<proteinExistence type="inferred from homology"/>
<dbReference type="PANTHER" id="PTHR11786:SF0">
    <property type="entry name" value="ARYLAMINE N-ACETYLTRANSFERASE 4-RELATED"/>
    <property type="match status" value="1"/>
</dbReference>
<accession>A0A2S9YR59</accession>
<reference evidence="2 3" key="1">
    <citation type="submission" date="2018-03" db="EMBL/GenBank/DDBJ databases">
        <title>Draft Genome Sequences of the Obligatory Marine Myxobacteria Enhygromyxa salina SWB007.</title>
        <authorList>
            <person name="Poehlein A."/>
            <person name="Moghaddam J.A."/>
            <person name="Harms H."/>
            <person name="Alanjari M."/>
            <person name="Koenig G.M."/>
            <person name="Daniel R."/>
            <person name="Schaeberle T.F."/>
        </authorList>
    </citation>
    <scope>NUCLEOTIDE SEQUENCE [LARGE SCALE GENOMIC DNA]</scope>
    <source>
        <strain evidence="2 3">SWB007</strain>
    </source>
</reference>
<dbReference type="EMBL" id="PVNL01000052">
    <property type="protein sequence ID" value="PRQ07549.1"/>
    <property type="molecule type" value="Genomic_DNA"/>
</dbReference>
<comment type="caution">
    <text evidence="2">The sequence shown here is derived from an EMBL/GenBank/DDBJ whole genome shotgun (WGS) entry which is preliminary data.</text>
</comment>
<dbReference type="AlphaFoldDB" id="A0A2S9YR59"/>
<dbReference type="Pfam" id="PF00797">
    <property type="entry name" value="Acetyltransf_2"/>
    <property type="match status" value="1"/>
</dbReference>
<dbReference type="PANTHER" id="PTHR11786">
    <property type="entry name" value="N-HYDROXYARYLAMINE O-ACETYLTRANSFERASE"/>
    <property type="match status" value="1"/>
</dbReference>
<dbReference type="Gene3D" id="2.60.120.620">
    <property type="entry name" value="q2cbj1_9rhob like domain"/>
    <property type="match status" value="1"/>
</dbReference>
<gene>
    <name evidence="2" type="primary">rifF</name>
    <name evidence="2" type="ORF">ENSA7_27690</name>
</gene>